<dbReference type="EMBL" id="FMYW01000008">
    <property type="protein sequence ID" value="SDC46592.1"/>
    <property type="molecule type" value="Genomic_DNA"/>
</dbReference>
<dbReference type="OrthoDB" id="3034383at2"/>
<protein>
    <submittedName>
        <fullName evidence="1">Uncharacterized protein</fullName>
    </submittedName>
</protein>
<name>A0A1G6LTK2_9FIRM</name>
<sequence>MSSILDKYKVFYNDKVIGYYHIYSNHQATYYTEWGCPWDMEDKLKELGLEKELQETKPLKVFTDLINDANRVPGRRRILYRKGPLLLERYPKDTGERFTVYRRDAKKGTPEYSPLSHDAPHYEGPKTPEGMREWASWYAFNKMDDGTYEAELDEAWWWGGGHNDGGTIHREIPEEWFDLPYEDFLGEVVTLAAASHYGFTAEILLAKEGLKEFFGFDK</sequence>
<reference evidence="2" key="1">
    <citation type="submission" date="2016-10" db="EMBL/GenBank/DDBJ databases">
        <authorList>
            <person name="Varghese N."/>
            <person name="Submissions S."/>
        </authorList>
    </citation>
    <scope>NUCLEOTIDE SEQUENCE [LARGE SCALE GENOMIC DNA]</scope>
    <source>
        <strain evidence="2">DSM 11005</strain>
    </source>
</reference>
<dbReference type="AlphaFoldDB" id="A0A1G6LTK2"/>
<dbReference type="Proteomes" id="UP000198943">
    <property type="component" value="Unassembled WGS sequence"/>
</dbReference>
<dbReference type="RefSeq" id="WP_093730356.1">
    <property type="nucleotide sequence ID" value="NZ_FMYW01000008.1"/>
</dbReference>
<keyword evidence="2" id="KW-1185">Reference proteome</keyword>
<evidence type="ECO:0000313" key="2">
    <source>
        <dbReference type="Proteomes" id="UP000198943"/>
    </source>
</evidence>
<proteinExistence type="predicted"/>
<gene>
    <name evidence="1" type="ORF">SAMN04487864_10825</name>
</gene>
<accession>A0A1G6LTK2</accession>
<organism evidence="1 2">
    <name type="scientific">Succiniclasticum ruminis</name>
    <dbReference type="NCBI Taxonomy" id="40841"/>
    <lineage>
        <taxon>Bacteria</taxon>
        <taxon>Bacillati</taxon>
        <taxon>Bacillota</taxon>
        <taxon>Negativicutes</taxon>
        <taxon>Acidaminococcales</taxon>
        <taxon>Acidaminococcaceae</taxon>
        <taxon>Succiniclasticum</taxon>
    </lineage>
</organism>
<evidence type="ECO:0000313" key="1">
    <source>
        <dbReference type="EMBL" id="SDC46592.1"/>
    </source>
</evidence>